<evidence type="ECO:0008006" key="4">
    <source>
        <dbReference type="Google" id="ProtNLM"/>
    </source>
</evidence>
<evidence type="ECO:0000256" key="1">
    <source>
        <dbReference type="SAM" id="Phobius"/>
    </source>
</evidence>
<keyword evidence="1" id="KW-0812">Transmembrane</keyword>
<name>A0ABN1A377_9BACI</name>
<reference evidence="2 3" key="1">
    <citation type="journal article" date="2019" name="Int. J. Syst. Evol. Microbiol.">
        <title>The Global Catalogue of Microorganisms (GCM) 10K type strain sequencing project: providing services to taxonomists for standard genome sequencing and annotation.</title>
        <authorList>
            <consortium name="The Broad Institute Genomics Platform"/>
            <consortium name="The Broad Institute Genome Sequencing Center for Infectious Disease"/>
            <person name="Wu L."/>
            <person name="Ma J."/>
        </authorList>
    </citation>
    <scope>NUCLEOTIDE SEQUENCE [LARGE SCALE GENOMIC DNA]</scope>
    <source>
        <strain evidence="2 3">JCM 14193</strain>
    </source>
</reference>
<gene>
    <name evidence="2" type="ORF">GCM10008935_22940</name>
</gene>
<feature type="transmembrane region" description="Helical" evidence="1">
    <location>
        <begin position="75"/>
        <end position="95"/>
    </location>
</feature>
<accession>A0ABN1A377</accession>
<feature type="transmembrane region" description="Helical" evidence="1">
    <location>
        <begin position="128"/>
        <end position="149"/>
    </location>
</feature>
<feature type="transmembrane region" description="Helical" evidence="1">
    <location>
        <begin position="196"/>
        <end position="218"/>
    </location>
</feature>
<dbReference type="RefSeq" id="WP_343783693.1">
    <property type="nucleotide sequence ID" value="NZ_BAAACZ010000018.1"/>
</dbReference>
<keyword evidence="1" id="KW-1133">Transmembrane helix</keyword>
<feature type="transmembrane region" description="Helical" evidence="1">
    <location>
        <begin position="169"/>
        <end position="190"/>
    </location>
</feature>
<feature type="transmembrane region" description="Helical" evidence="1">
    <location>
        <begin position="428"/>
        <end position="448"/>
    </location>
</feature>
<organism evidence="2 3">
    <name type="scientific">Alkalibacillus silvisoli</name>
    <dbReference type="NCBI Taxonomy" id="392823"/>
    <lineage>
        <taxon>Bacteria</taxon>
        <taxon>Bacillati</taxon>
        <taxon>Bacillota</taxon>
        <taxon>Bacilli</taxon>
        <taxon>Bacillales</taxon>
        <taxon>Bacillaceae</taxon>
        <taxon>Alkalibacillus</taxon>
    </lineage>
</organism>
<feature type="transmembrane region" description="Helical" evidence="1">
    <location>
        <begin position="270"/>
        <end position="288"/>
    </location>
</feature>
<sequence length="451" mass="51667">MQSIKFYIYSSFVALYMINLFADSNVVTYTQGAIGIIALLISIYGASKTYQVIGLIFTFFSSIMFIVYEVPFSNIAPYFTSMGLLISLLYIIPFINHYMIVGRFDQSLYQILQSNTPHLGKFYAKSYLTSYALTLFIFLSMIPLSYQFIKERTSQFNEKLTHQFATRSILRPFAAANVWSPIEVYIALVVAITGAYYLHLLPILLGFSIIMVLIDLTINYSRYRNLPLSTDSQTNKLSKETIQKVVYLVVFLILFMITATTTHLVFDLEFFDAIVLVIIPYTLAWALATGKLRTFIRYNREVWGTQLWTMQNFMMLLLPVGFFNEIVSDTGVFEPILESLSWLEYQPLLLFKFILLSSMILAFFGFHPLVTLSLQGLFVAPFLDTINPLSISIVMIVSVVVNDMTGTFNVPITMLNQYFKRNPYQLTFWNIGYALTFGVIGVLIGYLLNYL</sequence>
<keyword evidence="3" id="KW-1185">Reference proteome</keyword>
<feature type="transmembrane region" description="Helical" evidence="1">
    <location>
        <begin position="347"/>
        <end position="366"/>
    </location>
</feature>
<protein>
    <recommendedName>
        <fullName evidence="4">Permease</fullName>
    </recommendedName>
</protein>
<feature type="transmembrane region" description="Helical" evidence="1">
    <location>
        <begin position="52"/>
        <end position="68"/>
    </location>
</feature>
<proteinExistence type="predicted"/>
<evidence type="ECO:0000313" key="2">
    <source>
        <dbReference type="EMBL" id="GAA0466436.1"/>
    </source>
</evidence>
<dbReference type="EMBL" id="BAAACZ010000018">
    <property type="protein sequence ID" value="GAA0466436.1"/>
    <property type="molecule type" value="Genomic_DNA"/>
</dbReference>
<keyword evidence="1" id="KW-0472">Membrane</keyword>
<feature type="transmembrane region" description="Helical" evidence="1">
    <location>
        <begin position="245"/>
        <end position="264"/>
    </location>
</feature>
<comment type="caution">
    <text evidence="2">The sequence shown here is derived from an EMBL/GenBank/DDBJ whole genome shotgun (WGS) entry which is preliminary data.</text>
</comment>
<feature type="transmembrane region" description="Helical" evidence="1">
    <location>
        <begin position="29"/>
        <end position="46"/>
    </location>
</feature>
<evidence type="ECO:0000313" key="3">
    <source>
        <dbReference type="Proteomes" id="UP001500740"/>
    </source>
</evidence>
<dbReference type="Proteomes" id="UP001500740">
    <property type="component" value="Unassembled WGS sequence"/>
</dbReference>